<protein>
    <submittedName>
        <fullName evidence="2">Uncharacterized protein</fullName>
    </submittedName>
</protein>
<dbReference type="Proteomes" id="UP000823775">
    <property type="component" value="Unassembled WGS sequence"/>
</dbReference>
<evidence type="ECO:0000256" key="1">
    <source>
        <dbReference type="SAM" id="MobiDB-lite"/>
    </source>
</evidence>
<feature type="region of interest" description="Disordered" evidence="1">
    <location>
        <begin position="33"/>
        <end position="110"/>
    </location>
</feature>
<organism evidence="2 3">
    <name type="scientific">Datura stramonium</name>
    <name type="common">Jimsonweed</name>
    <name type="synonym">Common thornapple</name>
    <dbReference type="NCBI Taxonomy" id="4076"/>
    <lineage>
        <taxon>Eukaryota</taxon>
        <taxon>Viridiplantae</taxon>
        <taxon>Streptophyta</taxon>
        <taxon>Embryophyta</taxon>
        <taxon>Tracheophyta</taxon>
        <taxon>Spermatophyta</taxon>
        <taxon>Magnoliopsida</taxon>
        <taxon>eudicotyledons</taxon>
        <taxon>Gunneridae</taxon>
        <taxon>Pentapetalae</taxon>
        <taxon>asterids</taxon>
        <taxon>lamiids</taxon>
        <taxon>Solanales</taxon>
        <taxon>Solanaceae</taxon>
        <taxon>Solanoideae</taxon>
        <taxon>Datureae</taxon>
        <taxon>Datura</taxon>
    </lineage>
</organism>
<feature type="compositionally biased region" description="Basic and acidic residues" evidence="1">
    <location>
        <begin position="60"/>
        <end position="74"/>
    </location>
</feature>
<evidence type="ECO:0000313" key="2">
    <source>
        <dbReference type="EMBL" id="MCD9643920.1"/>
    </source>
</evidence>
<accession>A0ABS8VD98</accession>
<gene>
    <name evidence="2" type="ORF">HAX54_031805</name>
</gene>
<keyword evidence="3" id="KW-1185">Reference proteome</keyword>
<evidence type="ECO:0000313" key="3">
    <source>
        <dbReference type="Proteomes" id="UP000823775"/>
    </source>
</evidence>
<comment type="caution">
    <text evidence="2">The sequence shown here is derived from an EMBL/GenBank/DDBJ whole genome shotgun (WGS) entry which is preliminary data.</text>
</comment>
<proteinExistence type="predicted"/>
<reference evidence="2 3" key="1">
    <citation type="journal article" date="2021" name="BMC Genomics">
        <title>Datura genome reveals duplications of psychoactive alkaloid biosynthetic genes and high mutation rate following tissue culture.</title>
        <authorList>
            <person name="Rajewski A."/>
            <person name="Carter-House D."/>
            <person name="Stajich J."/>
            <person name="Litt A."/>
        </authorList>
    </citation>
    <scope>NUCLEOTIDE SEQUENCE [LARGE SCALE GENOMIC DNA]</scope>
    <source>
        <strain evidence="2">AR-01</strain>
    </source>
</reference>
<dbReference type="EMBL" id="JACEIK010004029">
    <property type="protein sequence ID" value="MCD9643920.1"/>
    <property type="molecule type" value="Genomic_DNA"/>
</dbReference>
<name>A0ABS8VD98_DATST</name>
<sequence length="159" mass="17728">MIWLGTFVTAEEASESYKSKKLVFEELVMAKNAKKGQKFEKSDQESSCSDDSEQKSLMGADEKSNSSNGFEEKSNLFAGEDQESLMGDSENTNSCNGVEEKSNLFTGEESDEEMLMGSWVKISEDKQVKFSRKLGVPVVDNYGFLLGEFSVLDDLSIYM</sequence>